<keyword evidence="2" id="KW-1133">Transmembrane helix</keyword>
<evidence type="ECO:0000256" key="2">
    <source>
        <dbReference type="SAM" id="Phobius"/>
    </source>
</evidence>
<dbReference type="Proteomes" id="UP000051494">
    <property type="component" value="Unassembled WGS sequence"/>
</dbReference>
<reference evidence="4" key="3">
    <citation type="submission" date="2021-06" db="EMBL/GenBank/DDBJ databases">
        <title>Genomic Description and Analysis of Intracellular Bacteria, Candidatus Berkiella cookevillensis and Candidatus Berkiella aquae.</title>
        <authorList>
            <person name="Kidane D.T."/>
            <person name="Mehari Y.T."/>
            <person name="Rice F.C."/>
            <person name="Arivett B.A."/>
            <person name="Farone A.L."/>
            <person name="Berk S.G."/>
            <person name="Farone M.B."/>
        </authorList>
    </citation>
    <scope>NUCLEOTIDE SEQUENCE</scope>
    <source>
        <strain evidence="4">CC99</strain>
    </source>
</reference>
<evidence type="ECO:0000256" key="1">
    <source>
        <dbReference type="SAM" id="MobiDB-lite"/>
    </source>
</evidence>
<dbReference type="EMBL" id="LKHV02000001">
    <property type="protein sequence ID" value="MCS5708410.1"/>
    <property type="molecule type" value="Genomic_DNA"/>
</dbReference>
<keyword evidence="2" id="KW-0812">Transmembrane</keyword>
<evidence type="ECO:0000313" key="3">
    <source>
        <dbReference type="EMBL" id="KRG20012.1"/>
    </source>
</evidence>
<dbReference type="RefSeq" id="WP_057622782.1">
    <property type="nucleotide sequence ID" value="NZ_LKHV02000001.1"/>
</dbReference>
<name>A0A0Q9YHG6_9GAMM</name>
<dbReference type="STRING" id="437022.CC99x_00233"/>
<feature type="compositionally biased region" description="Low complexity" evidence="1">
    <location>
        <begin position="295"/>
        <end position="329"/>
    </location>
</feature>
<gene>
    <name evidence="3" type="ORF">CC99x_00233</name>
    <name evidence="4" type="ORF">CC99x_005765</name>
</gene>
<feature type="transmembrane region" description="Helical" evidence="2">
    <location>
        <begin position="166"/>
        <end position="191"/>
    </location>
</feature>
<proteinExistence type="predicted"/>
<feature type="region of interest" description="Disordered" evidence="1">
    <location>
        <begin position="285"/>
        <end position="345"/>
    </location>
</feature>
<sequence length="345" mass="36906">MKYYVVGSAISSVDGEQPTKDALLASLEALKKDETVFAFENRGLAQKYLEDKFEKTDKEIRPIIEIDAPAKQKIHKEKLEDGRLITGRDIAIEKVKVLNVLLNLSNKALNDVEINEALSDIKAPVAKVEEPAAKTEEPVAKAEEAAKTEEAKPSAIRSLFTKLKNAFFSMYVQIPLIGFGIAMQGGTALILEKLAQLGVTTAYPLILEAGLALALGAAFYGMGQAIVWGVSSAYNAITKKSEKASEETAAEKDASVDPDLTAKLAATLDTSKEAANEVAVEDNLVDNSPKVIRMSPKSSSVESSPKSSKDSSSSVKSSAYSSSEEASVSAEEEVSTKKASVRAKK</sequence>
<dbReference type="AlphaFoldDB" id="A0A0Q9YHG6"/>
<keyword evidence="2" id="KW-0472">Membrane</keyword>
<feature type="transmembrane region" description="Helical" evidence="2">
    <location>
        <begin position="211"/>
        <end position="230"/>
    </location>
</feature>
<reference evidence="4" key="2">
    <citation type="journal article" date="2016" name="Genome Announc.">
        <title>Draft Genome Sequences of Two Novel Amoeba-Resistant Intranuclear Bacteria, 'Candidatus Berkiella cookevillensis' and 'Candidatus Berkiella aquae'.</title>
        <authorList>
            <person name="Mehari Y.T."/>
            <person name="Arivett B.A."/>
            <person name="Farone A.L."/>
            <person name="Gunderson J.H."/>
            <person name="Farone M.B."/>
        </authorList>
    </citation>
    <scope>NUCLEOTIDE SEQUENCE</scope>
    <source>
        <strain evidence="4">CC99</strain>
    </source>
</reference>
<organism evidence="3">
    <name type="scientific">Candidatus Berkiella cookevillensis</name>
    <dbReference type="NCBI Taxonomy" id="437022"/>
    <lineage>
        <taxon>Bacteria</taxon>
        <taxon>Pseudomonadati</taxon>
        <taxon>Pseudomonadota</taxon>
        <taxon>Gammaproteobacteria</taxon>
        <taxon>Candidatus Berkiellales</taxon>
        <taxon>Candidatus Berkiellaceae</taxon>
        <taxon>Candidatus Berkiella</taxon>
    </lineage>
</organism>
<evidence type="ECO:0000313" key="5">
    <source>
        <dbReference type="Proteomes" id="UP000051494"/>
    </source>
</evidence>
<keyword evidence="5" id="KW-1185">Reference proteome</keyword>
<accession>A0A0Q9YHG6</accession>
<reference evidence="3" key="1">
    <citation type="submission" date="2015-09" db="EMBL/GenBank/DDBJ databases">
        <title>Draft Genome Sequences of Two Novel Amoeba-resistant Intranuclear Bacteria, Candidatus Berkiella cookevillensis and Candidatus Berkiella aquae.</title>
        <authorList>
            <person name="Mehari Y.T."/>
            <person name="Arivett B.A."/>
            <person name="Farone A.L."/>
            <person name="Gunderson J.H."/>
            <person name="Farone M.B."/>
        </authorList>
    </citation>
    <scope>NUCLEOTIDE SEQUENCE [LARGE SCALE GENOMIC DNA]</scope>
    <source>
        <strain evidence="3">CC99</strain>
    </source>
</reference>
<protein>
    <submittedName>
        <fullName evidence="3">Uncharacterized protein</fullName>
    </submittedName>
</protein>
<comment type="caution">
    <text evidence="3">The sequence shown here is derived from an EMBL/GenBank/DDBJ whole genome shotgun (WGS) entry which is preliminary data.</text>
</comment>
<evidence type="ECO:0000313" key="4">
    <source>
        <dbReference type="EMBL" id="MCS5708410.1"/>
    </source>
</evidence>
<dbReference type="EMBL" id="LKHV01000001">
    <property type="protein sequence ID" value="KRG20012.1"/>
    <property type="molecule type" value="Genomic_DNA"/>
</dbReference>